<comment type="caution">
    <text evidence="2">The sequence shown here is derived from an EMBL/GenBank/DDBJ whole genome shotgun (WGS) entry which is preliminary data.</text>
</comment>
<organism evidence="2 3">
    <name type="scientific">Thalassiosira oceanica</name>
    <name type="common">Marine diatom</name>
    <dbReference type="NCBI Taxonomy" id="159749"/>
    <lineage>
        <taxon>Eukaryota</taxon>
        <taxon>Sar</taxon>
        <taxon>Stramenopiles</taxon>
        <taxon>Ochrophyta</taxon>
        <taxon>Bacillariophyta</taxon>
        <taxon>Coscinodiscophyceae</taxon>
        <taxon>Thalassiosirophycidae</taxon>
        <taxon>Thalassiosirales</taxon>
        <taxon>Thalassiosiraceae</taxon>
        <taxon>Thalassiosira</taxon>
    </lineage>
</organism>
<dbReference type="AlphaFoldDB" id="K0TNQ2"/>
<proteinExistence type="predicted"/>
<evidence type="ECO:0000256" key="1">
    <source>
        <dbReference type="SAM" id="MobiDB-lite"/>
    </source>
</evidence>
<evidence type="ECO:0000313" key="2">
    <source>
        <dbReference type="EMBL" id="EJK77371.1"/>
    </source>
</evidence>
<dbReference type="EMBL" id="AGNL01000977">
    <property type="protein sequence ID" value="EJK77371.1"/>
    <property type="molecule type" value="Genomic_DNA"/>
</dbReference>
<evidence type="ECO:0000313" key="3">
    <source>
        <dbReference type="Proteomes" id="UP000266841"/>
    </source>
</evidence>
<gene>
    <name evidence="2" type="ORF">THAOC_00805</name>
</gene>
<protein>
    <submittedName>
        <fullName evidence="2">Uncharacterized protein</fullName>
    </submittedName>
</protein>
<name>K0TNQ2_THAOC</name>
<feature type="compositionally biased region" description="Basic and acidic residues" evidence="1">
    <location>
        <begin position="1"/>
        <end position="13"/>
    </location>
</feature>
<feature type="compositionally biased region" description="Basic and acidic residues" evidence="1">
    <location>
        <begin position="50"/>
        <end position="64"/>
    </location>
</feature>
<accession>K0TNQ2</accession>
<reference evidence="2 3" key="1">
    <citation type="journal article" date="2012" name="Genome Biol.">
        <title>Genome and low-iron response of an oceanic diatom adapted to chronic iron limitation.</title>
        <authorList>
            <person name="Lommer M."/>
            <person name="Specht M."/>
            <person name="Roy A.S."/>
            <person name="Kraemer L."/>
            <person name="Andreson R."/>
            <person name="Gutowska M.A."/>
            <person name="Wolf J."/>
            <person name="Bergner S.V."/>
            <person name="Schilhabel M.B."/>
            <person name="Klostermeier U.C."/>
            <person name="Beiko R.G."/>
            <person name="Rosenstiel P."/>
            <person name="Hippler M."/>
            <person name="Laroche J."/>
        </authorList>
    </citation>
    <scope>NUCLEOTIDE SEQUENCE [LARGE SCALE GENOMIC DNA]</scope>
    <source>
        <strain evidence="2 3">CCMP1005</strain>
    </source>
</reference>
<keyword evidence="3" id="KW-1185">Reference proteome</keyword>
<dbReference type="Proteomes" id="UP000266841">
    <property type="component" value="Unassembled WGS sequence"/>
</dbReference>
<feature type="region of interest" description="Disordered" evidence="1">
    <location>
        <begin position="1"/>
        <end position="70"/>
    </location>
</feature>
<feature type="compositionally biased region" description="Polar residues" evidence="1">
    <location>
        <begin position="18"/>
        <end position="48"/>
    </location>
</feature>
<sequence>MAERGQSGERSRAAGEASTPNGSNSQGSAVTPGSATKNVVKRPSQSPGFSHDDATKHYYNDTHEIQPTIQYPERLLKLFTQRKAFGSSP</sequence>